<reference evidence="2" key="1">
    <citation type="journal article" date="2019" name="Int. J. Syst. Evol. Microbiol.">
        <title>The Global Catalogue of Microorganisms (GCM) 10K type strain sequencing project: providing services to taxonomists for standard genome sequencing and annotation.</title>
        <authorList>
            <consortium name="The Broad Institute Genomics Platform"/>
            <consortium name="The Broad Institute Genome Sequencing Center for Infectious Disease"/>
            <person name="Wu L."/>
            <person name="Ma J."/>
        </authorList>
    </citation>
    <scope>NUCLEOTIDE SEQUENCE [LARGE SCALE GENOMIC DNA]</scope>
    <source>
        <strain evidence="2">KACC 11588</strain>
    </source>
</reference>
<protein>
    <submittedName>
        <fullName evidence="1">Uncharacterized protein</fullName>
    </submittedName>
</protein>
<evidence type="ECO:0000313" key="1">
    <source>
        <dbReference type="EMBL" id="MFC5565923.1"/>
    </source>
</evidence>
<keyword evidence="2" id="KW-1185">Reference proteome</keyword>
<dbReference type="Proteomes" id="UP001596056">
    <property type="component" value="Unassembled WGS sequence"/>
</dbReference>
<evidence type="ECO:0000313" key="2">
    <source>
        <dbReference type="Proteomes" id="UP001596056"/>
    </source>
</evidence>
<organism evidence="1 2">
    <name type="scientific">Rubellimicrobium aerolatum</name>
    <dbReference type="NCBI Taxonomy" id="490979"/>
    <lineage>
        <taxon>Bacteria</taxon>
        <taxon>Pseudomonadati</taxon>
        <taxon>Pseudomonadota</taxon>
        <taxon>Alphaproteobacteria</taxon>
        <taxon>Rhodobacterales</taxon>
        <taxon>Roseobacteraceae</taxon>
        <taxon>Rubellimicrobium</taxon>
    </lineage>
</organism>
<dbReference type="RefSeq" id="WP_209838807.1">
    <property type="nucleotide sequence ID" value="NZ_JBHSNA010000003.1"/>
</dbReference>
<name>A0ABW0SAE4_9RHOB</name>
<comment type="caution">
    <text evidence="1">The sequence shown here is derived from an EMBL/GenBank/DDBJ whole genome shotgun (WGS) entry which is preliminary data.</text>
</comment>
<proteinExistence type="predicted"/>
<accession>A0ABW0SAE4</accession>
<dbReference type="EMBL" id="JBHSNA010000003">
    <property type="protein sequence ID" value="MFC5565923.1"/>
    <property type="molecule type" value="Genomic_DNA"/>
</dbReference>
<sequence>MIELAFLACLSAEPEICEDKAMQFADLSVMTCMMGAQPQLAQWQSEHPGWVVQRWSCRSMPAGRST</sequence>
<gene>
    <name evidence="1" type="ORF">ACFPOC_05750</name>
</gene>